<dbReference type="InterPro" id="IPR052055">
    <property type="entry name" value="Hepadnavirus_pol/RT"/>
</dbReference>
<evidence type="ECO:0000313" key="1">
    <source>
        <dbReference type="EMBL" id="CEP07843.1"/>
    </source>
</evidence>
<evidence type="ECO:0000313" key="2">
    <source>
        <dbReference type="Proteomes" id="UP000054107"/>
    </source>
</evidence>
<accession>A0A0B7MXJ7</accession>
<organism evidence="1 2">
    <name type="scientific">Parasitella parasitica</name>
    <dbReference type="NCBI Taxonomy" id="35722"/>
    <lineage>
        <taxon>Eukaryota</taxon>
        <taxon>Fungi</taxon>
        <taxon>Fungi incertae sedis</taxon>
        <taxon>Mucoromycota</taxon>
        <taxon>Mucoromycotina</taxon>
        <taxon>Mucoromycetes</taxon>
        <taxon>Mucorales</taxon>
        <taxon>Mucorineae</taxon>
        <taxon>Mucoraceae</taxon>
        <taxon>Parasitella</taxon>
    </lineage>
</organism>
<dbReference type="PANTHER" id="PTHR33050">
    <property type="entry name" value="REVERSE TRANSCRIPTASE DOMAIN-CONTAINING PROTEIN"/>
    <property type="match status" value="1"/>
</dbReference>
<dbReference type="AlphaFoldDB" id="A0A0B7MXJ7"/>
<sequence length="137" mass="15737">MTVVLPAGKLRRGIRRSIKQILDGPHRHSPRIIHSLTMHIQAATFAIFPARLYTRHLLYYKNQTVKSAANWDQPRPLDSASLEKLRWWHLNISKWNGRSLLPPTPNQTMFANASNTGWGCSRNNQRAHGYWTAEEAA</sequence>
<dbReference type="OrthoDB" id="2202285at2759"/>
<dbReference type="EMBL" id="LN719426">
    <property type="protein sequence ID" value="CEP07843.1"/>
    <property type="molecule type" value="Genomic_DNA"/>
</dbReference>
<dbReference type="Proteomes" id="UP000054107">
    <property type="component" value="Unassembled WGS sequence"/>
</dbReference>
<reference evidence="1 2" key="1">
    <citation type="submission" date="2014-09" db="EMBL/GenBank/DDBJ databases">
        <authorList>
            <person name="Ellenberger Sabrina"/>
        </authorList>
    </citation>
    <scope>NUCLEOTIDE SEQUENCE [LARGE SCALE GENOMIC DNA]</scope>
    <source>
        <strain evidence="1 2">CBS 412.66</strain>
    </source>
</reference>
<dbReference type="PANTHER" id="PTHR33050:SF7">
    <property type="entry name" value="RIBONUCLEASE H"/>
    <property type="match status" value="1"/>
</dbReference>
<name>A0A0B7MXJ7_9FUNG</name>
<proteinExistence type="predicted"/>
<protein>
    <submittedName>
        <fullName evidence="1">Uncharacterized protein</fullName>
    </submittedName>
</protein>
<gene>
    <name evidence="1" type="primary">PARPA_01152.1 scaffold 1359</name>
</gene>
<keyword evidence="2" id="KW-1185">Reference proteome</keyword>